<sequence length="93" mass="11106">MHKFVDFIPLLFYIRAYFYMTTNHQAMYSKTLTMKDVVAITGLSRPTLYQFIRSGELICYRPSKRKYAFLESDVNQFILNSRVKSIRKEEYDG</sequence>
<name>A0A644U8E6_9ZZZZ</name>
<protein>
    <recommendedName>
        <fullName evidence="1">Helix-turn-helix domain-containing protein</fullName>
    </recommendedName>
</protein>
<feature type="domain" description="Helix-turn-helix" evidence="1">
    <location>
        <begin position="32"/>
        <end position="79"/>
    </location>
</feature>
<dbReference type="EMBL" id="VSSQ01000086">
    <property type="protein sequence ID" value="MPL75209.1"/>
    <property type="molecule type" value="Genomic_DNA"/>
</dbReference>
<comment type="caution">
    <text evidence="2">The sequence shown here is derived from an EMBL/GenBank/DDBJ whole genome shotgun (WGS) entry which is preliminary data.</text>
</comment>
<accession>A0A644U8E6</accession>
<gene>
    <name evidence="2" type="ORF">SDC9_21031</name>
</gene>
<proteinExistence type="predicted"/>
<dbReference type="InterPro" id="IPR041657">
    <property type="entry name" value="HTH_17"/>
</dbReference>
<dbReference type="Pfam" id="PF12728">
    <property type="entry name" value="HTH_17"/>
    <property type="match status" value="1"/>
</dbReference>
<dbReference type="InterPro" id="IPR009061">
    <property type="entry name" value="DNA-bd_dom_put_sf"/>
</dbReference>
<reference evidence="2" key="1">
    <citation type="submission" date="2019-08" db="EMBL/GenBank/DDBJ databases">
        <authorList>
            <person name="Kucharzyk K."/>
            <person name="Murdoch R.W."/>
            <person name="Higgins S."/>
            <person name="Loffler F."/>
        </authorList>
    </citation>
    <scope>NUCLEOTIDE SEQUENCE</scope>
</reference>
<dbReference type="AlphaFoldDB" id="A0A644U8E6"/>
<evidence type="ECO:0000259" key="1">
    <source>
        <dbReference type="Pfam" id="PF12728"/>
    </source>
</evidence>
<organism evidence="2">
    <name type="scientific">bioreactor metagenome</name>
    <dbReference type="NCBI Taxonomy" id="1076179"/>
    <lineage>
        <taxon>unclassified sequences</taxon>
        <taxon>metagenomes</taxon>
        <taxon>ecological metagenomes</taxon>
    </lineage>
</organism>
<dbReference type="SUPFAM" id="SSF46955">
    <property type="entry name" value="Putative DNA-binding domain"/>
    <property type="match status" value="1"/>
</dbReference>
<evidence type="ECO:0000313" key="2">
    <source>
        <dbReference type="EMBL" id="MPL75209.1"/>
    </source>
</evidence>